<dbReference type="SUPFAM" id="SSF56112">
    <property type="entry name" value="Protein kinase-like (PK-like)"/>
    <property type="match status" value="1"/>
</dbReference>
<dbReference type="InterPro" id="IPR000719">
    <property type="entry name" value="Prot_kinase_dom"/>
</dbReference>
<dbReference type="Gene3D" id="1.20.930.20">
    <property type="entry name" value="Adaptor protein Cbl, N-terminal domain"/>
    <property type="match status" value="1"/>
</dbReference>
<reference evidence="3" key="2">
    <citation type="submission" date="2015-01" db="EMBL/GenBank/DDBJ databases">
        <title>Evolutionary Origins and Diversification of the Mycorrhizal Mutualists.</title>
        <authorList>
            <consortium name="DOE Joint Genome Institute"/>
            <consortium name="Mycorrhizal Genomics Consortium"/>
            <person name="Kohler A."/>
            <person name="Kuo A."/>
            <person name="Nagy L.G."/>
            <person name="Floudas D."/>
            <person name="Copeland A."/>
            <person name="Barry K.W."/>
            <person name="Cichocki N."/>
            <person name="Veneault-Fourrey C."/>
            <person name="LaButti K."/>
            <person name="Lindquist E.A."/>
            <person name="Lipzen A."/>
            <person name="Lundell T."/>
            <person name="Morin E."/>
            <person name="Murat C."/>
            <person name="Riley R."/>
            <person name="Ohm R."/>
            <person name="Sun H."/>
            <person name="Tunlid A."/>
            <person name="Henrissat B."/>
            <person name="Grigoriev I.V."/>
            <person name="Hibbett D.S."/>
            <person name="Martin F."/>
        </authorList>
    </citation>
    <scope>NUCLEOTIDE SEQUENCE [LARGE SCALE GENOMIC DNA]</scope>
    <source>
        <strain evidence="3">Ve08.2h10</strain>
    </source>
</reference>
<dbReference type="HOGENOM" id="CLU_000288_7_38_1"/>
<dbReference type="GO" id="GO:0005524">
    <property type="term" value="F:ATP binding"/>
    <property type="evidence" value="ECO:0007669"/>
    <property type="project" value="InterPro"/>
</dbReference>
<dbReference type="InterPro" id="IPR001245">
    <property type="entry name" value="Ser-Thr/Tyr_kinase_cat_dom"/>
</dbReference>
<organism evidence="2 3">
    <name type="scientific">Paxillus rubicundulus Ve08.2h10</name>
    <dbReference type="NCBI Taxonomy" id="930991"/>
    <lineage>
        <taxon>Eukaryota</taxon>
        <taxon>Fungi</taxon>
        <taxon>Dikarya</taxon>
        <taxon>Basidiomycota</taxon>
        <taxon>Agaricomycotina</taxon>
        <taxon>Agaricomycetes</taxon>
        <taxon>Agaricomycetidae</taxon>
        <taxon>Boletales</taxon>
        <taxon>Paxilineae</taxon>
        <taxon>Paxillaceae</taxon>
        <taxon>Paxillus</taxon>
    </lineage>
</organism>
<dbReference type="PANTHER" id="PTHR44329">
    <property type="entry name" value="SERINE/THREONINE-PROTEIN KINASE TNNI3K-RELATED"/>
    <property type="match status" value="1"/>
</dbReference>
<dbReference type="InterPro" id="IPR059179">
    <property type="entry name" value="MLKL-like_MCAfunc"/>
</dbReference>
<dbReference type="GO" id="GO:0007166">
    <property type="term" value="P:cell surface receptor signaling pathway"/>
    <property type="evidence" value="ECO:0007669"/>
    <property type="project" value="InterPro"/>
</dbReference>
<accession>A0A0D0EAS8</accession>
<keyword evidence="3" id="KW-1185">Reference proteome</keyword>
<dbReference type="InterPro" id="IPR036537">
    <property type="entry name" value="Adaptor_Cbl_N_dom_sf"/>
</dbReference>
<name>A0A0D0EAS8_9AGAM</name>
<dbReference type="STRING" id="930991.A0A0D0EAS8"/>
<evidence type="ECO:0000313" key="3">
    <source>
        <dbReference type="Proteomes" id="UP000054538"/>
    </source>
</evidence>
<dbReference type="OrthoDB" id="5966500at2759"/>
<dbReference type="PROSITE" id="PS50011">
    <property type="entry name" value="PROTEIN_KINASE_DOM"/>
    <property type="match status" value="1"/>
</dbReference>
<protein>
    <recommendedName>
        <fullName evidence="1">Protein kinase domain-containing protein</fullName>
    </recommendedName>
</protein>
<gene>
    <name evidence="2" type="ORF">PAXRUDRAFT_681701</name>
</gene>
<dbReference type="Gene3D" id="1.10.510.10">
    <property type="entry name" value="Transferase(Phosphotransferase) domain 1"/>
    <property type="match status" value="1"/>
</dbReference>
<sequence length="534" mass="60092">MTTNVIGSALGAAQLAATLSGAPFASGSVMLLQMINSSCSQVSVHKQRCTQLVQRCTTLSNLINERSTVLVGTEMITSFDEAEAVLSTVHRRVQRWARWGKFKRFFKSAEIARDLDKCYAEVNTVMESLHVSNPITILRMQQRSMDMIQHHQASLEERFQQLLISPREVERAVQQHNAGGDGARELMRLGQERLAAIRGDERIPDPLPTLLRDEQVMVESPVSSRPPSPITTVQNQIEQALLDLHRLTNIPPTIPILNNQVKKTSAMPARGGPYSQIFEGRWLGEKKVALKTLRILDEHDPKAKRLQMRFEHEIIVWSKLNHENILKLLGIVTNMGLIHIVSPWQLNDVRSYRRENSSVNPLKLLSQAAKGLEYLHSQKIVHGQVKCNNMLVSDEGTVSLSDFGLTQVLTDVVGKAAMVILTNMSSVRWHAPELNNGEDATPTMASDVFAFGMSVLELLTMKNPYSHRKRDVSVLQDLAIGVLPPMPEEREAVEWMTDGLWEALNKCWEWRPEDRMVAEELSPCLEETSALLKR</sequence>
<dbReference type="Pfam" id="PF07714">
    <property type="entry name" value="PK_Tyr_Ser-Thr"/>
    <property type="match status" value="1"/>
</dbReference>
<evidence type="ECO:0000259" key="1">
    <source>
        <dbReference type="PROSITE" id="PS50011"/>
    </source>
</evidence>
<feature type="domain" description="Protein kinase" evidence="1">
    <location>
        <begin position="263"/>
        <end position="532"/>
    </location>
</feature>
<dbReference type="InParanoid" id="A0A0D0EAS8"/>
<evidence type="ECO:0000313" key="2">
    <source>
        <dbReference type="EMBL" id="KIL00635.1"/>
    </source>
</evidence>
<reference evidence="2 3" key="1">
    <citation type="submission" date="2014-04" db="EMBL/GenBank/DDBJ databases">
        <authorList>
            <consortium name="DOE Joint Genome Institute"/>
            <person name="Kuo A."/>
            <person name="Kohler A."/>
            <person name="Jargeat P."/>
            <person name="Nagy L.G."/>
            <person name="Floudas D."/>
            <person name="Copeland A."/>
            <person name="Barry K.W."/>
            <person name="Cichocki N."/>
            <person name="Veneault-Fourrey C."/>
            <person name="LaButti K."/>
            <person name="Lindquist E.A."/>
            <person name="Lipzen A."/>
            <person name="Lundell T."/>
            <person name="Morin E."/>
            <person name="Murat C."/>
            <person name="Sun H."/>
            <person name="Tunlid A."/>
            <person name="Henrissat B."/>
            <person name="Grigoriev I.V."/>
            <person name="Hibbett D.S."/>
            <person name="Martin F."/>
            <person name="Nordberg H.P."/>
            <person name="Cantor M.N."/>
            <person name="Hua S.X."/>
        </authorList>
    </citation>
    <scope>NUCLEOTIDE SEQUENCE [LARGE SCALE GENOMIC DNA]</scope>
    <source>
        <strain evidence="2 3">Ve08.2h10</strain>
    </source>
</reference>
<dbReference type="EMBL" id="KN824829">
    <property type="protein sequence ID" value="KIL00635.1"/>
    <property type="molecule type" value="Genomic_DNA"/>
</dbReference>
<proteinExistence type="predicted"/>
<dbReference type="CDD" id="cd21037">
    <property type="entry name" value="MLKL_NTD"/>
    <property type="match status" value="1"/>
</dbReference>
<dbReference type="InterPro" id="IPR011009">
    <property type="entry name" value="Kinase-like_dom_sf"/>
</dbReference>
<dbReference type="Proteomes" id="UP000054538">
    <property type="component" value="Unassembled WGS sequence"/>
</dbReference>
<dbReference type="InterPro" id="IPR051681">
    <property type="entry name" value="Ser/Thr_Kinases-Pseudokinases"/>
</dbReference>
<dbReference type="GO" id="GO:0004674">
    <property type="term" value="F:protein serine/threonine kinase activity"/>
    <property type="evidence" value="ECO:0007669"/>
    <property type="project" value="TreeGrafter"/>
</dbReference>
<dbReference type="AlphaFoldDB" id="A0A0D0EAS8"/>